<reference evidence="2 3" key="1">
    <citation type="journal article" date="2017" name="ISME J.">
        <title>Unveiling bifidobacterial biogeography across the mammalian branch of the tree of life.</title>
        <authorList>
            <person name="Milani C."/>
            <person name="Mangifesta M."/>
            <person name="Mancabelli L."/>
            <person name="Lugli G.A."/>
            <person name="James K."/>
            <person name="Duranti S."/>
            <person name="Turroni F."/>
            <person name="Ferrario C."/>
            <person name="Ossiprandi M.C."/>
            <person name="van Sinderen D."/>
            <person name="Ventura M."/>
        </authorList>
    </citation>
    <scope>NUCLEOTIDE SEQUENCE [LARGE SCALE GENOMIC DNA]</scope>
    <source>
        <strain evidence="2 3">70</strain>
    </source>
</reference>
<name>A0A2A2ELL9_9BIFI</name>
<organism evidence="2 3">
    <name type="scientific">Bifidobacterium italicum</name>
    <dbReference type="NCBI Taxonomy" id="1960968"/>
    <lineage>
        <taxon>Bacteria</taxon>
        <taxon>Bacillati</taxon>
        <taxon>Actinomycetota</taxon>
        <taxon>Actinomycetes</taxon>
        <taxon>Bifidobacteriales</taxon>
        <taxon>Bifidobacteriaceae</taxon>
        <taxon>Bifidobacterium</taxon>
    </lineage>
</organism>
<gene>
    <name evidence="2" type="ORF">B1400_0417</name>
</gene>
<dbReference type="SUPFAM" id="SSF53474">
    <property type="entry name" value="alpha/beta-Hydrolases"/>
    <property type="match status" value="1"/>
</dbReference>
<feature type="domain" description="Serine aminopeptidase S33" evidence="1">
    <location>
        <begin position="74"/>
        <end position="329"/>
    </location>
</feature>
<protein>
    <submittedName>
        <fullName evidence="2">Lysophospholipase</fullName>
    </submittedName>
</protein>
<dbReference type="InterPro" id="IPR022742">
    <property type="entry name" value="Hydrolase_4"/>
</dbReference>
<dbReference type="EMBL" id="MVOG01000005">
    <property type="protein sequence ID" value="PAU69882.1"/>
    <property type="molecule type" value="Genomic_DNA"/>
</dbReference>
<proteinExistence type="predicted"/>
<dbReference type="RefSeq" id="WP_095612817.1">
    <property type="nucleotide sequence ID" value="NZ_MVOG01000005.1"/>
</dbReference>
<dbReference type="Pfam" id="PF12146">
    <property type="entry name" value="Hydrolase_4"/>
    <property type="match status" value="1"/>
</dbReference>
<accession>A0A2A2ELL9</accession>
<dbReference type="PANTHER" id="PTHR11614">
    <property type="entry name" value="PHOSPHOLIPASE-RELATED"/>
    <property type="match status" value="1"/>
</dbReference>
<dbReference type="OrthoDB" id="9806902at2"/>
<dbReference type="Gene3D" id="3.40.50.1820">
    <property type="entry name" value="alpha/beta hydrolase"/>
    <property type="match status" value="1"/>
</dbReference>
<keyword evidence="3" id="KW-1185">Reference proteome</keyword>
<dbReference type="InterPro" id="IPR051044">
    <property type="entry name" value="MAG_DAG_Lipase"/>
</dbReference>
<evidence type="ECO:0000259" key="1">
    <source>
        <dbReference type="Pfam" id="PF12146"/>
    </source>
</evidence>
<evidence type="ECO:0000313" key="3">
    <source>
        <dbReference type="Proteomes" id="UP000217986"/>
    </source>
</evidence>
<dbReference type="AlphaFoldDB" id="A0A2A2ELL9"/>
<sequence>MEIAMVDERHVQQAMARTVLPATDTCAHEGYMEPAREDWAGRPLPRLRRLGRLHYVCYDVDEFHRLGIPGASRENHGAVVFSHGFSEFAAKYGELVWYFLLAGFSVCVLEHRGHGYSARDVADDQIVTIDDWRRYVADLAKFTKEVGGAYARDGRLTLFAHSMGAGIAAAMLERHPNIVARAVLSSPMIKANIGVPNWLAAAVCGAACDLGRAKAMAPGQHGFTPVIDWRDERGACAERLEWYKKLRIANTHYRTTAASNEWVRQAVRISRAILDPDMCERIDVPVLLFQSGRDHWVSNPAQDVFVQRVGRDGGRISKVRIEDSVHEIFSMPNAVVAPYLQRIFRWLQSEETVTVLP</sequence>
<dbReference type="Proteomes" id="UP000217986">
    <property type="component" value="Unassembled WGS sequence"/>
</dbReference>
<dbReference type="InterPro" id="IPR029058">
    <property type="entry name" value="AB_hydrolase_fold"/>
</dbReference>
<evidence type="ECO:0000313" key="2">
    <source>
        <dbReference type="EMBL" id="PAU69882.1"/>
    </source>
</evidence>
<comment type="caution">
    <text evidence="2">The sequence shown here is derived from an EMBL/GenBank/DDBJ whole genome shotgun (WGS) entry which is preliminary data.</text>
</comment>